<dbReference type="FunCoup" id="A0A2K1KFH2">
    <property type="interactions" value="4036"/>
</dbReference>
<evidence type="ECO:0000256" key="5">
    <source>
        <dbReference type="ARBA" id="ARBA00022694"/>
    </source>
</evidence>
<protein>
    <recommendedName>
        <fullName evidence="9">tRNA pseudouridine synthase</fullName>
        <ecNumber evidence="9">5.4.99.12</ecNumber>
    </recommendedName>
</protein>
<evidence type="ECO:0000256" key="1">
    <source>
        <dbReference type="ARBA" id="ARBA00001166"/>
    </source>
</evidence>
<feature type="domain" description="Pseudouridine synthase I TruA alpha/beta" evidence="10">
    <location>
        <begin position="247"/>
        <end position="330"/>
    </location>
</feature>
<dbReference type="GO" id="GO:0003723">
    <property type="term" value="F:RNA binding"/>
    <property type="evidence" value="ECO:0007669"/>
    <property type="project" value="InterPro"/>
</dbReference>
<reference evidence="11 13" key="2">
    <citation type="journal article" date="2018" name="Plant J.">
        <title>The Physcomitrella patens chromosome-scale assembly reveals moss genome structure and evolution.</title>
        <authorList>
            <person name="Lang D."/>
            <person name="Ullrich K.K."/>
            <person name="Murat F."/>
            <person name="Fuchs J."/>
            <person name="Jenkins J."/>
            <person name="Haas F.B."/>
            <person name="Piednoel M."/>
            <person name="Gundlach H."/>
            <person name="Van Bel M."/>
            <person name="Meyberg R."/>
            <person name="Vives C."/>
            <person name="Morata J."/>
            <person name="Symeonidi A."/>
            <person name="Hiss M."/>
            <person name="Muchero W."/>
            <person name="Kamisugi Y."/>
            <person name="Saleh O."/>
            <person name="Blanc G."/>
            <person name="Decker E.L."/>
            <person name="van Gessel N."/>
            <person name="Grimwood J."/>
            <person name="Hayes R.D."/>
            <person name="Graham S.W."/>
            <person name="Gunter L.E."/>
            <person name="McDaniel S.F."/>
            <person name="Hoernstein S.N.W."/>
            <person name="Larsson A."/>
            <person name="Li F.W."/>
            <person name="Perroud P.F."/>
            <person name="Phillips J."/>
            <person name="Ranjan P."/>
            <person name="Rokshar D.S."/>
            <person name="Rothfels C.J."/>
            <person name="Schneider L."/>
            <person name="Shu S."/>
            <person name="Stevenson D.W."/>
            <person name="Thummler F."/>
            <person name="Tillich M."/>
            <person name="Villarreal Aguilar J.C."/>
            <person name="Widiez T."/>
            <person name="Wong G.K."/>
            <person name="Wymore A."/>
            <person name="Zhang Y."/>
            <person name="Zimmer A.D."/>
            <person name="Quatrano R.S."/>
            <person name="Mayer K.F.X."/>
            <person name="Goodstein D."/>
            <person name="Casacuberta J.M."/>
            <person name="Vandepoele K."/>
            <person name="Reski R."/>
            <person name="Cuming A.C."/>
            <person name="Tuskan G.A."/>
            <person name="Maumus F."/>
            <person name="Salse J."/>
            <person name="Schmutz J."/>
            <person name="Rensing S.A."/>
        </authorList>
    </citation>
    <scope>NUCLEOTIDE SEQUENCE [LARGE SCALE GENOMIC DNA]</scope>
    <source>
        <strain evidence="12 13">cv. Gransden 2004</strain>
    </source>
</reference>
<keyword evidence="5 9" id="KW-0819">tRNA processing</keyword>
<dbReference type="EMBL" id="ABEU02000006">
    <property type="protein sequence ID" value="PNR52528.1"/>
    <property type="molecule type" value="Genomic_DNA"/>
</dbReference>
<proteinExistence type="inferred from homology"/>
<reference evidence="11 13" key="1">
    <citation type="journal article" date="2008" name="Science">
        <title>The Physcomitrella genome reveals evolutionary insights into the conquest of land by plants.</title>
        <authorList>
            <person name="Rensing S."/>
            <person name="Lang D."/>
            <person name="Zimmer A."/>
            <person name="Terry A."/>
            <person name="Salamov A."/>
            <person name="Shapiro H."/>
            <person name="Nishiyama T."/>
            <person name="Perroud P.-F."/>
            <person name="Lindquist E."/>
            <person name="Kamisugi Y."/>
            <person name="Tanahashi T."/>
            <person name="Sakakibara K."/>
            <person name="Fujita T."/>
            <person name="Oishi K."/>
            <person name="Shin-I T."/>
            <person name="Kuroki Y."/>
            <person name="Toyoda A."/>
            <person name="Suzuki Y."/>
            <person name="Hashimoto A."/>
            <person name="Yamaguchi K."/>
            <person name="Sugano A."/>
            <person name="Kohara Y."/>
            <person name="Fujiyama A."/>
            <person name="Anterola A."/>
            <person name="Aoki S."/>
            <person name="Ashton N."/>
            <person name="Barbazuk W.B."/>
            <person name="Barker E."/>
            <person name="Bennetzen J."/>
            <person name="Bezanilla M."/>
            <person name="Blankenship R."/>
            <person name="Cho S.H."/>
            <person name="Dutcher S."/>
            <person name="Estelle M."/>
            <person name="Fawcett J.A."/>
            <person name="Gundlach H."/>
            <person name="Hanada K."/>
            <person name="Heyl A."/>
            <person name="Hicks K.A."/>
            <person name="Hugh J."/>
            <person name="Lohr M."/>
            <person name="Mayer K."/>
            <person name="Melkozernov A."/>
            <person name="Murata T."/>
            <person name="Nelson D."/>
            <person name="Pils B."/>
            <person name="Prigge M."/>
            <person name="Reiss B."/>
            <person name="Renner T."/>
            <person name="Rombauts S."/>
            <person name="Rushton P."/>
            <person name="Sanderfoot A."/>
            <person name="Schween G."/>
            <person name="Shiu S.-H."/>
            <person name="Stueber K."/>
            <person name="Theodoulou F.L."/>
            <person name="Tu H."/>
            <person name="Van de Peer Y."/>
            <person name="Verrier P.J."/>
            <person name="Waters E."/>
            <person name="Wood A."/>
            <person name="Yang L."/>
            <person name="Cove D."/>
            <person name="Cuming A."/>
            <person name="Hasebe M."/>
            <person name="Lucas S."/>
            <person name="Mishler D.B."/>
            <person name="Reski R."/>
            <person name="Grigoriev I."/>
            <person name="Quatrano R.S."/>
            <person name="Boore J.L."/>
        </authorList>
    </citation>
    <scope>NUCLEOTIDE SEQUENCE [LARGE SCALE GENOMIC DNA]</scope>
    <source>
        <strain evidence="12 13">cv. Gransden 2004</strain>
    </source>
</reference>
<dbReference type="GO" id="GO:0006397">
    <property type="term" value="P:mRNA processing"/>
    <property type="evidence" value="ECO:0007669"/>
    <property type="project" value="UniProtKB-KW"/>
</dbReference>
<dbReference type="InterPro" id="IPR020094">
    <property type="entry name" value="TruA/RsuA/RluB/E/F_N"/>
</dbReference>
<name>A0A2K1KFH2_PHYPA</name>
<dbReference type="InterPro" id="IPR001406">
    <property type="entry name" value="PsdUridine_synth_TruA"/>
</dbReference>
<evidence type="ECO:0000313" key="13">
    <source>
        <dbReference type="Proteomes" id="UP000006727"/>
    </source>
</evidence>
<comment type="catalytic activity">
    <reaction evidence="1">
        <text>a uridine in mRNA = a pseudouridine in mRNA</text>
        <dbReference type="Rhea" id="RHEA:56644"/>
        <dbReference type="Rhea" id="RHEA-COMP:14658"/>
        <dbReference type="Rhea" id="RHEA-COMP:14659"/>
        <dbReference type="ChEBI" id="CHEBI:65314"/>
        <dbReference type="ChEBI" id="CHEBI:65315"/>
    </reaction>
</comment>
<dbReference type="Gramene" id="Pp3c6_13480V3.1">
    <property type="protein sequence ID" value="Pp3c6_13480V3.1"/>
    <property type="gene ID" value="Pp3c6_13480"/>
</dbReference>
<dbReference type="PANTHER" id="PTHR11142">
    <property type="entry name" value="PSEUDOURIDYLATE SYNTHASE"/>
    <property type="match status" value="1"/>
</dbReference>
<dbReference type="InterPro" id="IPR020095">
    <property type="entry name" value="PsdUridine_synth_TruA_C"/>
</dbReference>
<evidence type="ECO:0000256" key="9">
    <source>
        <dbReference type="RuleBase" id="RU003792"/>
    </source>
</evidence>
<dbReference type="AlphaFoldDB" id="A0A2K1KFH2"/>
<dbReference type="GO" id="GO:0009982">
    <property type="term" value="F:pseudouridine synthase activity"/>
    <property type="evidence" value="ECO:0000318"/>
    <property type="project" value="GO_Central"/>
</dbReference>
<keyword evidence="4" id="KW-0507">mRNA processing</keyword>
<sequence length="399" mass="44147">MASEGEVIEVVGEKRARGDGEDGEAVVKAESNGNGFIVVGKDDGAEQIMEKAEVKRAKKEEAALGATPIDVEAKKIMNSASIEKVDNVGDAGITKTGELKQALFRSQAIAECNFGDMKKVDWMRAARTDKGVSAVGQIVSARLVIDPPGLVERANQHLPKDIRVFGYTRVTSNFIAKQMCDKRRYEYLSERKENVRLQRIEKRKVLELKATGSEVAAADGNDVTNGASVSKASEGEIKTLEVCVETATVVKEAVEIEPEEIPNGEGQVPYVLDDAKSFMLHQIRKLIGTAIAIMRGCVPDSIIEFALRRDNDVNTPMAPELGLFLDEFFYTAYNKKFSNSHENLSQEGYEEQIKKFKHEVIYPHIAATEAKDGTMALWLHGLNDRHYPYFAIHREGVKL</sequence>
<dbReference type="FunFam" id="3.30.70.580:FF:000002">
    <property type="entry name" value="tRNA pseudouridine synthase"/>
    <property type="match status" value="1"/>
</dbReference>
<accession>A0A2K1KFH2</accession>
<dbReference type="GO" id="GO:0160147">
    <property type="term" value="F:tRNA pseudouridine(38-40) synthase activity"/>
    <property type="evidence" value="ECO:0007669"/>
    <property type="project" value="UniProtKB-EC"/>
</dbReference>
<dbReference type="PANTHER" id="PTHR11142:SF4">
    <property type="entry name" value="PSEUDOURIDYLATE SYNTHASE 1 HOMOLOG"/>
    <property type="match status" value="1"/>
</dbReference>
<dbReference type="InParanoid" id="A0A2K1KFH2"/>
<evidence type="ECO:0000259" key="10">
    <source>
        <dbReference type="Pfam" id="PF01416"/>
    </source>
</evidence>
<evidence type="ECO:0000313" key="11">
    <source>
        <dbReference type="EMBL" id="PNR52528.1"/>
    </source>
</evidence>
<evidence type="ECO:0000256" key="3">
    <source>
        <dbReference type="ARBA" id="ARBA00009375"/>
    </source>
</evidence>
<evidence type="ECO:0000313" key="12">
    <source>
        <dbReference type="EnsemblPlants" id="Pp3c6_13480V3.1"/>
    </source>
</evidence>
<dbReference type="PaxDb" id="3218-PP1S177_83V6.1"/>
<dbReference type="Gene3D" id="3.30.70.660">
    <property type="entry name" value="Pseudouridine synthase I, catalytic domain, C-terminal subdomain"/>
    <property type="match status" value="1"/>
</dbReference>
<dbReference type="Pfam" id="PF01416">
    <property type="entry name" value="PseudoU_synth_1"/>
    <property type="match status" value="1"/>
</dbReference>
<evidence type="ECO:0000256" key="2">
    <source>
        <dbReference type="ARBA" id="ARBA00004123"/>
    </source>
</evidence>
<keyword evidence="6 9" id="KW-0413">Isomerase</keyword>
<evidence type="ECO:0000256" key="6">
    <source>
        <dbReference type="ARBA" id="ARBA00023235"/>
    </source>
</evidence>
<evidence type="ECO:0000256" key="7">
    <source>
        <dbReference type="ARBA" id="ARBA00023242"/>
    </source>
</evidence>
<comment type="similarity">
    <text evidence="3 9">Belongs to the tRNA pseudouridine synthase TruA family.</text>
</comment>
<keyword evidence="7" id="KW-0539">Nucleus</keyword>
<dbReference type="Proteomes" id="UP000006727">
    <property type="component" value="Chromosome 6"/>
</dbReference>
<comment type="subcellular location">
    <subcellularLocation>
        <location evidence="2">Nucleus</location>
    </subcellularLocation>
</comment>
<gene>
    <name evidence="11" type="ORF">PHYPA_008902</name>
</gene>
<comment type="catalytic activity">
    <reaction evidence="9">
        <text>uridine(38/39/40) in tRNA = pseudouridine(38/39/40) in tRNA</text>
        <dbReference type="Rhea" id="RHEA:22376"/>
        <dbReference type="Rhea" id="RHEA-COMP:10085"/>
        <dbReference type="Rhea" id="RHEA-COMP:10087"/>
        <dbReference type="ChEBI" id="CHEBI:65314"/>
        <dbReference type="ChEBI" id="CHEBI:65315"/>
        <dbReference type="EC" id="5.4.99.12"/>
    </reaction>
</comment>
<dbReference type="STRING" id="3218.A0A2K1KFH2"/>
<dbReference type="GO" id="GO:1990481">
    <property type="term" value="P:mRNA pseudouridine synthesis"/>
    <property type="evidence" value="ECO:0000318"/>
    <property type="project" value="GO_Central"/>
</dbReference>
<dbReference type="InterPro" id="IPR020097">
    <property type="entry name" value="PsdUridine_synth_TruA_a/b_dom"/>
</dbReference>
<reference evidence="12" key="3">
    <citation type="submission" date="2020-12" db="UniProtKB">
        <authorList>
            <consortium name="EnsemblPlants"/>
        </authorList>
    </citation>
    <scope>IDENTIFICATION</scope>
</reference>
<organism evidence="11">
    <name type="scientific">Physcomitrium patens</name>
    <name type="common">Spreading-leaved earth moss</name>
    <name type="synonym">Physcomitrella patens</name>
    <dbReference type="NCBI Taxonomy" id="3218"/>
    <lineage>
        <taxon>Eukaryota</taxon>
        <taxon>Viridiplantae</taxon>
        <taxon>Streptophyta</taxon>
        <taxon>Embryophyta</taxon>
        <taxon>Bryophyta</taxon>
        <taxon>Bryophytina</taxon>
        <taxon>Bryopsida</taxon>
        <taxon>Funariidae</taxon>
        <taxon>Funariales</taxon>
        <taxon>Funariaceae</taxon>
        <taxon>Physcomitrium</taxon>
    </lineage>
</organism>
<dbReference type="GO" id="GO:0031119">
    <property type="term" value="P:tRNA pseudouridine synthesis"/>
    <property type="evidence" value="ECO:0000318"/>
    <property type="project" value="GO_Central"/>
</dbReference>
<evidence type="ECO:0000256" key="4">
    <source>
        <dbReference type="ARBA" id="ARBA00022664"/>
    </source>
</evidence>
<dbReference type="GO" id="GO:0005634">
    <property type="term" value="C:nucleus"/>
    <property type="evidence" value="ECO:0000318"/>
    <property type="project" value="GO_Central"/>
</dbReference>
<dbReference type="InterPro" id="IPR020103">
    <property type="entry name" value="PsdUridine_synth_cat_dom_sf"/>
</dbReference>
<keyword evidence="13" id="KW-1185">Reference proteome</keyword>
<dbReference type="SUPFAM" id="SSF55120">
    <property type="entry name" value="Pseudouridine synthase"/>
    <property type="match status" value="2"/>
</dbReference>
<dbReference type="Gene3D" id="3.30.70.580">
    <property type="entry name" value="Pseudouridine synthase I, catalytic domain, N-terminal subdomain"/>
    <property type="match status" value="1"/>
</dbReference>
<dbReference type="EC" id="5.4.99.12" evidence="9"/>
<dbReference type="EnsemblPlants" id="Pp3c6_13480V3.1">
    <property type="protein sequence ID" value="Pp3c6_13480V3.1"/>
    <property type="gene ID" value="Pp3c6_13480"/>
</dbReference>
<evidence type="ECO:0000256" key="8">
    <source>
        <dbReference type="ARBA" id="ARBA00036943"/>
    </source>
</evidence>
<comment type="catalytic activity">
    <reaction evidence="8">
        <text>a uridine in tRNA = a pseudouridine in tRNA</text>
        <dbReference type="Rhea" id="RHEA:54572"/>
        <dbReference type="Rhea" id="RHEA-COMP:13339"/>
        <dbReference type="Rhea" id="RHEA-COMP:13934"/>
        <dbReference type="ChEBI" id="CHEBI:65314"/>
        <dbReference type="ChEBI" id="CHEBI:65315"/>
    </reaction>
</comment>
<dbReference type="FunFam" id="3.30.70.660:FF:000002">
    <property type="entry name" value="tRNA pseudouridine synthase"/>
    <property type="match status" value="1"/>
</dbReference>